<accession>L7JMW3</accession>
<feature type="domain" description="NB-ARC" evidence="1">
    <location>
        <begin position="292"/>
        <end position="449"/>
    </location>
</feature>
<dbReference type="InterPro" id="IPR002182">
    <property type="entry name" value="NB-ARC"/>
</dbReference>
<dbReference type="EMBL" id="JH794752">
    <property type="protein sequence ID" value="ELQ68890.1"/>
    <property type="molecule type" value="Genomic_DNA"/>
</dbReference>
<sequence length="696" mass="78652">MSSPPPRPAWRPDFEIAILCALPVEADAVLSIFDEDWDENADGQPYDKAVGDPNAYTTGLVGRHNVVLAHLGNMGNVSSASAAASFRWSFPNIKLALIVGILGVVPFDPKETGITRKTERVLGDVIISEGVVQYDFGRQYSNRFVVKNTLRDAYGRPNLEIRSLLAKLKSKTYRKRLQQKMAEYLKLLEIKDGLEYKYPGKEFDVLFPLGYRHIADDKECDVCCDKSKPIKRTRLQQGLVNPMVHFGITLFVGPPKAVKAGPWHSQLQKNRNFVGRTELIDDLTGKRFIGDDDGHQRIAVTGLGGVGKTQLALKICFWVKENKPEWSVFWIQALSMASFEKSCRDIASLLYPDMVENQDAKELVKNHLSSVTAGYWLLVVDNIDNETLAGRGEEGIRDFFPRSNKGKILFTTRYRHIAHQLAQSEIINLERMVEGEAKELLSKSLVKKPSKNSEQDVFELLEFLTYLPLAITQAASYMNVTTVSVSQYIRLLRNTQGDMIKLLETECDDDNRDPKQTHAIVSTWVVSFEQIRKDRGAAKLLSLIAHIEFKAIPPSIFPSVGLESEQSMALGVLCGYSFLTEQGNGATYDMHRLVHFALQIWVKRQCNSREQRQDVLVHRERIFSTDKWGEREKWRQTLPHVLKAVQSDGKDKDSWQEENNLGYWAGRCLMAEAAPRWAHAIPAEVPLYWPAPGSTA</sequence>
<organism>
    <name type="scientific">Pyricularia oryzae (strain P131)</name>
    <name type="common">Rice blast fungus</name>
    <name type="synonym">Magnaporthe oryzae</name>
    <dbReference type="NCBI Taxonomy" id="1143193"/>
    <lineage>
        <taxon>Eukaryota</taxon>
        <taxon>Fungi</taxon>
        <taxon>Dikarya</taxon>
        <taxon>Ascomycota</taxon>
        <taxon>Pezizomycotina</taxon>
        <taxon>Sordariomycetes</taxon>
        <taxon>Sordariomycetidae</taxon>
        <taxon>Magnaporthales</taxon>
        <taxon>Pyriculariaceae</taxon>
        <taxon>Pyricularia</taxon>
    </lineage>
</organism>
<dbReference type="InterPro" id="IPR027417">
    <property type="entry name" value="P-loop_NTPase"/>
</dbReference>
<name>L7JMW3_PYRO1</name>
<evidence type="ECO:0000259" key="1">
    <source>
        <dbReference type="Pfam" id="PF00931"/>
    </source>
</evidence>
<protein>
    <recommendedName>
        <fullName evidence="1">NB-ARC domain-containing protein</fullName>
    </recommendedName>
</protein>
<dbReference type="Gene3D" id="3.40.50.300">
    <property type="entry name" value="P-loop containing nucleotide triphosphate hydrolases"/>
    <property type="match status" value="1"/>
</dbReference>
<dbReference type="PANTHER" id="PTHR46082:SF6">
    <property type="entry name" value="AAA+ ATPASE DOMAIN-CONTAINING PROTEIN-RELATED"/>
    <property type="match status" value="1"/>
</dbReference>
<evidence type="ECO:0000313" key="2">
    <source>
        <dbReference type="EMBL" id="ELQ68890.1"/>
    </source>
</evidence>
<dbReference type="SUPFAM" id="SSF53167">
    <property type="entry name" value="Purine and uridine phosphorylases"/>
    <property type="match status" value="1"/>
</dbReference>
<dbReference type="GO" id="GO:0009116">
    <property type="term" value="P:nucleoside metabolic process"/>
    <property type="evidence" value="ECO:0007669"/>
    <property type="project" value="InterPro"/>
</dbReference>
<reference evidence="2" key="1">
    <citation type="journal article" date="2012" name="PLoS Genet.">
        <title>Comparative analysis of the genomes of two field isolates of the rice blast fungus Magnaporthe oryzae.</title>
        <authorList>
            <person name="Xue M."/>
            <person name="Yang J."/>
            <person name="Li Z."/>
            <person name="Hu S."/>
            <person name="Yao N."/>
            <person name="Dean R.A."/>
            <person name="Zhao W."/>
            <person name="Shen M."/>
            <person name="Zhang H."/>
            <person name="Li C."/>
            <person name="Liu L."/>
            <person name="Cao L."/>
            <person name="Xu X."/>
            <person name="Xing Y."/>
            <person name="Hsiang T."/>
            <person name="Zhang Z."/>
            <person name="Xu J.R."/>
            <person name="Peng Y.L."/>
        </authorList>
    </citation>
    <scope>NUCLEOTIDE SEQUENCE [LARGE SCALE GENOMIC DNA]</scope>
    <source>
        <strain evidence="2">P131</strain>
    </source>
</reference>
<dbReference type="GO" id="GO:0003824">
    <property type="term" value="F:catalytic activity"/>
    <property type="evidence" value="ECO:0007669"/>
    <property type="project" value="InterPro"/>
</dbReference>
<dbReference type="InterPro" id="IPR053137">
    <property type="entry name" value="NLR-like"/>
</dbReference>
<gene>
    <name evidence="2" type="ORF">OOW_P131scaffold00208g3</name>
</gene>
<proteinExistence type="predicted"/>
<dbReference type="PANTHER" id="PTHR46082">
    <property type="entry name" value="ATP/GTP-BINDING PROTEIN-RELATED"/>
    <property type="match status" value="1"/>
</dbReference>
<dbReference type="Gene3D" id="3.40.50.1580">
    <property type="entry name" value="Nucleoside phosphorylase domain"/>
    <property type="match status" value="1"/>
</dbReference>
<dbReference type="InterPro" id="IPR035994">
    <property type="entry name" value="Nucleoside_phosphorylase_sf"/>
</dbReference>
<dbReference type="GO" id="GO:0043531">
    <property type="term" value="F:ADP binding"/>
    <property type="evidence" value="ECO:0007669"/>
    <property type="project" value="InterPro"/>
</dbReference>
<dbReference type="Pfam" id="PF00931">
    <property type="entry name" value="NB-ARC"/>
    <property type="match status" value="1"/>
</dbReference>
<dbReference type="AlphaFoldDB" id="L7JMW3"/>
<dbReference type="SUPFAM" id="SSF52540">
    <property type="entry name" value="P-loop containing nucleoside triphosphate hydrolases"/>
    <property type="match status" value="1"/>
</dbReference>